<keyword evidence="10" id="KW-0812">Transmembrane</keyword>
<evidence type="ECO:0000256" key="4">
    <source>
        <dbReference type="ARBA" id="ARBA00022617"/>
    </source>
</evidence>
<evidence type="ECO:0000256" key="10">
    <source>
        <dbReference type="SAM" id="Phobius"/>
    </source>
</evidence>
<keyword evidence="7 9" id="KW-0408">Iron</keyword>
<dbReference type="Proteomes" id="UP000297245">
    <property type="component" value="Unassembled WGS sequence"/>
</dbReference>
<dbReference type="GO" id="GO:0020037">
    <property type="term" value="F:heme binding"/>
    <property type="evidence" value="ECO:0007669"/>
    <property type="project" value="InterPro"/>
</dbReference>
<feature type="transmembrane region" description="Helical" evidence="10">
    <location>
        <begin position="12"/>
        <end position="30"/>
    </location>
</feature>
<dbReference type="InterPro" id="IPR001128">
    <property type="entry name" value="Cyt_P450"/>
</dbReference>
<dbReference type="Gene3D" id="1.10.630.10">
    <property type="entry name" value="Cytochrome P450"/>
    <property type="match status" value="1"/>
</dbReference>
<keyword evidence="10" id="KW-1133">Transmembrane helix</keyword>
<comment type="pathway">
    <text evidence="2">Secondary metabolite biosynthesis.</text>
</comment>
<evidence type="ECO:0000313" key="12">
    <source>
        <dbReference type="Proteomes" id="UP000297245"/>
    </source>
</evidence>
<dbReference type="AlphaFoldDB" id="A0A4S8M8K3"/>
<dbReference type="PANTHER" id="PTHR46300:SF5">
    <property type="entry name" value="CYTOCHROME P450"/>
    <property type="match status" value="1"/>
</dbReference>
<evidence type="ECO:0000256" key="9">
    <source>
        <dbReference type="PIRSR" id="PIRSR602401-1"/>
    </source>
</evidence>
<dbReference type="CDD" id="cd11065">
    <property type="entry name" value="CYP64-like"/>
    <property type="match status" value="1"/>
</dbReference>
<name>A0A4S8M8K3_DENBC</name>
<dbReference type="EMBL" id="ML179132">
    <property type="protein sequence ID" value="THU98689.1"/>
    <property type="molecule type" value="Genomic_DNA"/>
</dbReference>
<dbReference type="PRINTS" id="PR00463">
    <property type="entry name" value="EP450I"/>
</dbReference>
<evidence type="ECO:0000313" key="11">
    <source>
        <dbReference type="EMBL" id="THU98689.1"/>
    </source>
</evidence>
<dbReference type="InterPro" id="IPR036396">
    <property type="entry name" value="Cyt_P450_sf"/>
</dbReference>
<feature type="binding site" description="axial binding residue" evidence="9">
    <location>
        <position position="441"/>
    </location>
    <ligand>
        <name>heme</name>
        <dbReference type="ChEBI" id="CHEBI:30413"/>
    </ligand>
    <ligandPart>
        <name>Fe</name>
        <dbReference type="ChEBI" id="CHEBI:18248"/>
    </ligandPart>
</feature>
<proteinExistence type="inferred from homology"/>
<keyword evidence="5 9" id="KW-0479">Metal-binding</keyword>
<protein>
    <submittedName>
        <fullName evidence="11">Cytochrome P450</fullName>
    </submittedName>
</protein>
<dbReference type="GO" id="GO:0005506">
    <property type="term" value="F:iron ion binding"/>
    <property type="evidence" value="ECO:0007669"/>
    <property type="project" value="InterPro"/>
</dbReference>
<dbReference type="InterPro" id="IPR002401">
    <property type="entry name" value="Cyt_P450_E_grp-I"/>
</dbReference>
<keyword evidence="6" id="KW-0560">Oxidoreductase</keyword>
<evidence type="ECO:0000256" key="7">
    <source>
        <dbReference type="ARBA" id="ARBA00023004"/>
    </source>
</evidence>
<dbReference type="InterPro" id="IPR050364">
    <property type="entry name" value="Cytochrome_P450_fung"/>
</dbReference>
<sequence length="492" mass="55585">MSLNILPGQTLGPVIPIALAVSVALVVYYYSRSPRRNLPYPPGPPSPNWLLGHYGKMPTKKPWHDYQEMGKVYGDVLYFKSLRDHIVVLNSAKAAEDILEKQARVSSDRPHANPLDEYVQWDTNTAFAPYSDDWRRARRTFHQNFRSEAVTKWHPLQTEKVHKFLFELYSSPSPQETVNSISALSQAIIIKSIYGWDIKSNDEDLPQAAKDVVDRAGLSLLPGAFAFKSIPFIQYVPNVLPFLKYSRWLFETRDRVEDLRTGPFNDAMDAWNAEGSPSLIADLKAQGAGDDLIKNIGWTALVAAADTTMSAIATFFLAVSLNPQVQVKAQAELDRVLGRGVLPKYSDRTSLPYIEAIYRETMRWHPTVPFGVPHKLMEDIIYRGWFIPKGTIVHANIWAITHDPAVYPNPNEFIPERHYKEDGNYDSIHEITGYGFGRRVCVGRYFADATLWLTIASVLATMNVTNTDLQKNDATSKVKFEEVEECYADGGL</sequence>
<dbReference type="PANTHER" id="PTHR46300">
    <property type="entry name" value="P450, PUTATIVE (EUROFUNG)-RELATED-RELATED"/>
    <property type="match status" value="1"/>
</dbReference>
<evidence type="ECO:0000256" key="5">
    <source>
        <dbReference type="ARBA" id="ARBA00022723"/>
    </source>
</evidence>
<keyword evidence="10" id="KW-0472">Membrane</keyword>
<dbReference type="GO" id="GO:0004497">
    <property type="term" value="F:monooxygenase activity"/>
    <property type="evidence" value="ECO:0007669"/>
    <property type="project" value="UniProtKB-KW"/>
</dbReference>
<keyword evidence="4 9" id="KW-0349">Heme</keyword>
<keyword evidence="12" id="KW-1185">Reference proteome</keyword>
<evidence type="ECO:0000256" key="1">
    <source>
        <dbReference type="ARBA" id="ARBA00001971"/>
    </source>
</evidence>
<comment type="similarity">
    <text evidence="3">Belongs to the cytochrome P450 family.</text>
</comment>
<dbReference type="SUPFAM" id="SSF48264">
    <property type="entry name" value="Cytochrome P450"/>
    <property type="match status" value="1"/>
</dbReference>
<organism evidence="11 12">
    <name type="scientific">Dendrothele bispora (strain CBS 962.96)</name>
    <dbReference type="NCBI Taxonomy" id="1314807"/>
    <lineage>
        <taxon>Eukaryota</taxon>
        <taxon>Fungi</taxon>
        <taxon>Dikarya</taxon>
        <taxon>Basidiomycota</taxon>
        <taxon>Agaricomycotina</taxon>
        <taxon>Agaricomycetes</taxon>
        <taxon>Agaricomycetidae</taxon>
        <taxon>Agaricales</taxon>
        <taxon>Agaricales incertae sedis</taxon>
        <taxon>Dendrothele</taxon>
    </lineage>
</organism>
<dbReference type="OrthoDB" id="2789670at2759"/>
<accession>A0A4S8M8K3</accession>
<evidence type="ECO:0000256" key="8">
    <source>
        <dbReference type="ARBA" id="ARBA00023033"/>
    </source>
</evidence>
<evidence type="ECO:0000256" key="6">
    <source>
        <dbReference type="ARBA" id="ARBA00023002"/>
    </source>
</evidence>
<reference evidence="11 12" key="1">
    <citation type="journal article" date="2019" name="Nat. Ecol. Evol.">
        <title>Megaphylogeny resolves global patterns of mushroom evolution.</title>
        <authorList>
            <person name="Varga T."/>
            <person name="Krizsan K."/>
            <person name="Foldi C."/>
            <person name="Dima B."/>
            <person name="Sanchez-Garcia M."/>
            <person name="Sanchez-Ramirez S."/>
            <person name="Szollosi G.J."/>
            <person name="Szarkandi J.G."/>
            <person name="Papp V."/>
            <person name="Albert L."/>
            <person name="Andreopoulos W."/>
            <person name="Angelini C."/>
            <person name="Antonin V."/>
            <person name="Barry K.W."/>
            <person name="Bougher N.L."/>
            <person name="Buchanan P."/>
            <person name="Buyck B."/>
            <person name="Bense V."/>
            <person name="Catcheside P."/>
            <person name="Chovatia M."/>
            <person name="Cooper J."/>
            <person name="Damon W."/>
            <person name="Desjardin D."/>
            <person name="Finy P."/>
            <person name="Geml J."/>
            <person name="Haridas S."/>
            <person name="Hughes K."/>
            <person name="Justo A."/>
            <person name="Karasinski D."/>
            <person name="Kautmanova I."/>
            <person name="Kiss B."/>
            <person name="Kocsube S."/>
            <person name="Kotiranta H."/>
            <person name="LaButti K.M."/>
            <person name="Lechner B.E."/>
            <person name="Liimatainen K."/>
            <person name="Lipzen A."/>
            <person name="Lukacs Z."/>
            <person name="Mihaltcheva S."/>
            <person name="Morgado L.N."/>
            <person name="Niskanen T."/>
            <person name="Noordeloos M.E."/>
            <person name="Ohm R.A."/>
            <person name="Ortiz-Santana B."/>
            <person name="Ovrebo C."/>
            <person name="Racz N."/>
            <person name="Riley R."/>
            <person name="Savchenko A."/>
            <person name="Shiryaev A."/>
            <person name="Soop K."/>
            <person name="Spirin V."/>
            <person name="Szebenyi C."/>
            <person name="Tomsovsky M."/>
            <person name="Tulloss R.E."/>
            <person name="Uehling J."/>
            <person name="Grigoriev I.V."/>
            <person name="Vagvolgyi C."/>
            <person name="Papp T."/>
            <person name="Martin F.M."/>
            <person name="Miettinen O."/>
            <person name="Hibbett D.S."/>
            <person name="Nagy L.G."/>
        </authorList>
    </citation>
    <scope>NUCLEOTIDE SEQUENCE [LARGE SCALE GENOMIC DNA]</scope>
    <source>
        <strain evidence="11 12">CBS 962.96</strain>
    </source>
</reference>
<dbReference type="GO" id="GO:0016705">
    <property type="term" value="F:oxidoreductase activity, acting on paired donors, with incorporation or reduction of molecular oxygen"/>
    <property type="evidence" value="ECO:0007669"/>
    <property type="project" value="InterPro"/>
</dbReference>
<gene>
    <name evidence="11" type="ORF">K435DRAFT_777351</name>
</gene>
<dbReference type="Pfam" id="PF00067">
    <property type="entry name" value="p450"/>
    <property type="match status" value="1"/>
</dbReference>
<evidence type="ECO:0000256" key="2">
    <source>
        <dbReference type="ARBA" id="ARBA00005179"/>
    </source>
</evidence>
<feature type="non-terminal residue" evidence="11">
    <location>
        <position position="492"/>
    </location>
</feature>
<comment type="cofactor">
    <cofactor evidence="1 9">
        <name>heme</name>
        <dbReference type="ChEBI" id="CHEBI:30413"/>
    </cofactor>
</comment>
<keyword evidence="8" id="KW-0503">Monooxygenase</keyword>
<evidence type="ECO:0000256" key="3">
    <source>
        <dbReference type="ARBA" id="ARBA00010617"/>
    </source>
</evidence>